<sequence>MVLIPTFQFLTPTLMLLVQVDHFLVFQLELLFWHYPVITFSLVSEIIPEQNEIR</sequence>
<name>A0A0L8ICL5_OCTBM</name>
<organism evidence="1">
    <name type="scientific">Octopus bimaculoides</name>
    <name type="common">California two-spotted octopus</name>
    <dbReference type="NCBI Taxonomy" id="37653"/>
    <lineage>
        <taxon>Eukaryota</taxon>
        <taxon>Metazoa</taxon>
        <taxon>Spiralia</taxon>
        <taxon>Lophotrochozoa</taxon>
        <taxon>Mollusca</taxon>
        <taxon>Cephalopoda</taxon>
        <taxon>Coleoidea</taxon>
        <taxon>Octopodiformes</taxon>
        <taxon>Octopoda</taxon>
        <taxon>Incirrata</taxon>
        <taxon>Octopodidae</taxon>
        <taxon>Octopus</taxon>
    </lineage>
</organism>
<gene>
    <name evidence="1" type="ORF">OCBIM_22019477mg</name>
</gene>
<dbReference type="EMBL" id="KQ416011">
    <property type="protein sequence ID" value="KOF99134.1"/>
    <property type="molecule type" value="Genomic_DNA"/>
</dbReference>
<evidence type="ECO:0000313" key="1">
    <source>
        <dbReference type="EMBL" id="KOF99134.1"/>
    </source>
</evidence>
<accession>A0A0L8ICL5</accession>
<dbReference type="AlphaFoldDB" id="A0A0L8ICL5"/>
<reference evidence="1" key="1">
    <citation type="submission" date="2015-07" db="EMBL/GenBank/DDBJ databases">
        <title>MeaNS - Measles Nucleotide Surveillance Program.</title>
        <authorList>
            <person name="Tran T."/>
            <person name="Druce J."/>
        </authorList>
    </citation>
    <scope>NUCLEOTIDE SEQUENCE</scope>
    <source>
        <strain evidence="1">UCB-OBI-ISO-001</strain>
        <tissue evidence="1">Gonad</tissue>
    </source>
</reference>
<protein>
    <submittedName>
        <fullName evidence="1">Uncharacterized protein</fullName>
    </submittedName>
</protein>
<proteinExistence type="predicted"/>